<feature type="transmembrane region" description="Helical" evidence="4">
    <location>
        <begin position="198"/>
        <end position="219"/>
    </location>
</feature>
<name>A0A7X1HZ59_9ACTN</name>
<sequence>MSRHHRTPDRPDSNRTPDRPDSSHTPGRNRAPGRTATDSPKRTRRTRRTRLAARTLTLTPQRHPWLGALGLVAVVLAGAWLGLLIVGTVRTPVGPVNTTMALRPSLSGGTKINISPLGALRLDSHVAPVRLDVDVDQLDPERAQALVDHPERISGLQDEVVHDVEHGTLDLAVRSCAAVVLGATALGLAVYRRPRRALAAGGLALALLGASGATAYATWNPKSVLEPKFSGLLSSAPSLVGNARSIVTEFDVYQKELARLVTNVTKLYDVTSTLPAYQPDPTTIRVLHVSDIHLNPASWKIIASLVQQYKVDVIVDSGDTMDHGTAAENGFLDPIKDLGVPYVWVRGNHDSATTQRYLEHMKNVHVLDDGRAETVAGLRFAGIGDPQFTPDRSVAPGGDAAERLAGDRLASALRDQRTKGTPVDIAVAHEPAAARETDGTVPLVLCGHLHHEGTEILKYGTRLRMEGSTGGSGLRAVEHEYPAPVEASILYVDRDSHRLQAWDEIKLGGLGRTTAEVSRHLPEENQPGASPAPTSSSPTASPAAR</sequence>
<protein>
    <submittedName>
        <fullName evidence="6">Metallophosphoesterase</fullName>
    </submittedName>
</protein>
<keyword evidence="4" id="KW-0812">Transmembrane</keyword>
<keyword evidence="1" id="KW-0479">Metal-binding</keyword>
<evidence type="ECO:0000256" key="4">
    <source>
        <dbReference type="SAM" id="Phobius"/>
    </source>
</evidence>
<feature type="compositionally biased region" description="Low complexity" evidence="3">
    <location>
        <begin position="527"/>
        <end position="545"/>
    </location>
</feature>
<dbReference type="InterPro" id="IPR051158">
    <property type="entry name" value="Metallophosphoesterase_sf"/>
</dbReference>
<feature type="transmembrane region" description="Helical" evidence="4">
    <location>
        <begin position="65"/>
        <end position="86"/>
    </location>
</feature>
<keyword evidence="4" id="KW-0472">Membrane</keyword>
<comment type="caution">
    <text evidence="6">The sequence shown here is derived from an EMBL/GenBank/DDBJ whole genome shotgun (WGS) entry which is preliminary data.</text>
</comment>
<dbReference type="InterPro" id="IPR004843">
    <property type="entry name" value="Calcineurin-like_PHP"/>
</dbReference>
<feature type="domain" description="Calcineurin-like phosphoesterase" evidence="5">
    <location>
        <begin position="284"/>
        <end position="451"/>
    </location>
</feature>
<feature type="region of interest" description="Disordered" evidence="3">
    <location>
        <begin position="1"/>
        <end position="48"/>
    </location>
</feature>
<evidence type="ECO:0000313" key="7">
    <source>
        <dbReference type="Proteomes" id="UP000517694"/>
    </source>
</evidence>
<feature type="compositionally biased region" description="Basic and acidic residues" evidence="3">
    <location>
        <begin position="8"/>
        <end position="22"/>
    </location>
</feature>
<evidence type="ECO:0000256" key="2">
    <source>
        <dbReference type="ARBA" id="ARBA00022801"/>
    </source>
</evidence>
<dbReference type="GO" id="GO:0046872">
    <property type="term" value="F:metal ion binding"/>
    <property type="evidence" value="ECO:0007669"/>
    <property type="project" value="UniProtKB-KW"/>
</dbReference>
<dbReference type="GO" id="GO:0009245">
    <property type="term" value="P:lipid A biosynthetic process"/>
    <property type="evidence" value="ECO:0007669"/>
    <property type="project" value="TreeGrafter"/>
</dbReference>
<gene>
    <name evidence="6" type="ORF">H1R13_12325</name>
</gene>
<accession>A0A7X1HZ59</accession>
<evidence type="ECO:0000259" key="5">
    <source>
        <dbReference type="Pfam" id="PF00149"/>
    </source>
</evidence>
<reference evidence="6 7" key="1">
    <citation type="submission" date="2020-08" db="EMBL/GenBank/DDBJ databases">
        <title>Whole-Genome Sequence of French Clinical Streptomyces mexicanus Strain Q0842.</title>
        <authorList>
            <person name="Boxberger M."/>
            <person name="La Scola B."/>
        </authorList>
    </citation>
    <scope>NUCLEOTIDE SEQUENCE [LARGE SCALE GENOMIC DNA]</scope>
    <source>
        <strain evidence="6 7">Marseille-Q0842</strain>
    </source>
</reference>
<proteinExistence type="predicted"/>
<dbReference type="PANTHER" id="PTHR31302:SF31">
    <property type="entry name" value="PHOSPHODIESTERASE YAEI"/>
    <property type="match status" value="1"/>
</dbReference>
<feature type="transmembrane region" description="Helical" evidence="4">
    <location>
        <begin position="171"/>
        <end position="191"/>
    </location>
</feature>
<dbReference type="Gene3D" id="3.60.21.10">
    <property type="match status" value="1"/>
</dbReference>
<keyword evidence="7" id="KW-1185">Reference proteome</keyword>
<dbReference type="Pfam" id="PF00149">
    <property type="entry name" value="Metallophos"/>
    <property type="match status" value="1"/>
</dbReference>
<evidence type="ECO:0000256" key="1">
    <source>
        <dbReference type="ARBA" id="ARBA00022723"/>
    </source>
</evidence>
<dbReference type="Proteomes" id="UP000517694">
    <property type="component" value="Unassembled WGS sequence"/>
</dbReference>
<keyword evidence="4" id="KW-1133">Transmembrane helix</keyword>
<organism evidence="6 7">
    <name type="scientific">Streptomyces mexicanus</name>
    <dbReference type="NCBI Taxonomy" id="178566"/>
    <lineage>
        <taxon>Bacteria</taxon>
        <taxon>Bacillati</taxon>
        <taxon>Actinomycetota</taxon>
        <taxon>Actinomycetes</taxon>
        <taxon>Kitasatosporales</taxon>
        <taxon>Streptomycetaceae</taxon>
        <taxon>Streptomyces</taxon>
    </lineage>
</organism>
<dbReference type="InterPro" id="IPR029052">
    <property type="entry name" value="Metallo-depent_PP-like"/>
</dbReference>
<keyword evidence="2" id="KW-0378">Hydrolase</keyword>
<dbReference type="AlphaFoldDB" id="A0A7X1HZ59"/>
<feature type="region of interest" description="Disordered" evidence="3">
    <location>
        <begin position="515"/>
        <end position="545"/>
    </location>
</feature>
<evidence type="ECO:0000256" key="3">
    <source>
        <dbReference type="SAM" id="MobiDB-lite"/>
    </source>
</evidence>
<evidence type="ECO:0000313" key="6">
    <source>
        <dbReference type="EMBL" id="MBC2865756.1"/>
    </source>
</evidence>
<dbReference type="EMBL" id="JACMHY010000004">
    <property type="protein sequence ID" value="MBC2865756.1"/>
    <property type="molecule type" value="Genomic_DNA"/>
</dbReference>
<dbReference type="PANTHER" id="PTHR31302">
    <property type="entry name" value="TRANSMEMBRANE PROTEIN WITH METALLOPHOSPHOESTERASE DOMAIN-RELATED"/>
    <property type="match status" value="1"/>
</dbReference>
<dbReference type="SUPFAM" id="SSF56300">
    <property type="entry name" value="Metallo-dependent phosphatases"/>
    <property type="match status" value="1"/>
</dbReference>
<dbReference type="GO" id="GO:0016020">
    <property type="term" value="C:membrane"/>
    <property type="evidence" value="ECO:0007669"/>
    <property type="project" value="GOC"/>
</dbReference>
<dbReference type="GO" id="GO:0008758">
    <property type="term" value="F:UDP-2,3-diacylglucosamine hydrolase activity"/>
    <property type="evidence" value="ECO:0007669"/>
    <property type="project" value="TreeGrafter"/>
</dbReference>